<dbReference type="GO" id="GO:0008270">
    <property type="term" value="F:zinc ion binding"/>
    <property type="evidence" value="ECO:0007669"/>
    <property type="project" value="InterPro"/>
</dbReference>
<feature type="domain" description="Peptidase M14" evidence="6">
    <location>
        <begin position="1"/>
        <end position="249"/>
    </location>
</feature>
<evidence type="ECO:0000259" key="6">
    <source>
        <dbReference type="PROSITE" id="PS52035"/>
    </source>
</evidence>
<dbReference type="PROSITE" id="PS52035">
    <property type="entry name" value="PEPTIDASE_M14"/>
    <property type="match status" value="1"/>
</dbReference>
<comment type="similarity">
    <text evidence="5">Belongs to the peptidase M14 family.</text>
</comment>
<evidence type="ECO:0000256" key="2">
    <source>
        <dbReference type="ARBA" id="ARBA00022723"/>
    </source>
</evidence>
<sequence length="249" mass="27729">MAPPLPLDPTVFTPRFAAAARRAGFEATTFGEIDGHPLIAYTKHTAATRPRIYVSAGIHGDEPAPPWALLSLMEAGFFDDTATWFVCPLINPTGFLRQTRENAAGTDLNRDYKEPQSPEVRAHVGWLQRQPEFDLVICLHEDWEAQGFYLYELNALNQPSLAPVMIETARLHGPIESAAVIDGREAAEPGIIRPINDPLLRDTWPEAIYLRHHHGPLHYTLETPSARPFAERLTTLSAVLRAARAAFPR</sequence>
<gene>
    <name evidence="7" type="ORF">Verru16b_02695</name>
</gene>
<dbReference type="GO" id="GO:0016788">
    <property type="term" value="F:hydrolase activity, acting on ester bonds"/>
    <property type="evidence" value="ECO:0007669"/>
    <property type="project" value="InterPro"/>
</dbReference>
<dbReference type="Pfam" id="PF24827">
    <property type="entry name" value="AstE_AspA_cat"/>
    <property type="match status" value="1"/>
</dbReference>
<keyword evidence="2" id="KW-0479">Metal-binding</keyword>
<dbReference type="GO" id="GO:0006508">
    <property type="term" value="P:proteolysis"/>
    <property type="evidence" value="ECO:0007669"/>
    <property type="project" value="InterPro"/>
</dbReference>
<dbReference type="GO" id="GO:0004181">
    <property type="term" value="F:metallocarboxypeptidase activity"/>
    <property type="evidence" value="ECO:0007669"/>
    <property type="project" value="InterPro"/>
</dbReference>
<name>A0A1D8AXK0_9BACT</name>
<keyword evidence="4" id="KW-0862">Zinc</keyword>
<evidence type="ECO:0000313" key="8">
    <source>
        <dbReference type="Proteomes" id="UP000095228"/>
    </source>
</evidence>
<evidence type="ECO:0000313" key="7">
    <source>
        <dbReference type="EMBL" id="AOS45611.1"/>
    </source>
</evidence>
<dbReference type="STRING" id="1838286.Verru16b_02695"/>
<dbReference type="CDD" id="cd06231">
    <property type="entry name" value="M14_REP34-like"/>
    <property type="match status" value="1"/>
</dbReference>
<keyword evidence="8" id="KW-1185">Reference proteome</keyword>
<proteinExistence type="inferred from homology"/>
<dbReference type="Proteomes" id="UP000095228">
    <property type="component" value="Chromosome"/>
</dbReference>
<evidence type="ECO:0000256" key="3">
    <source>
        <dbReference type="ARBA" id="ARBA00022801"/>
    </source>
</evidence>
<dbReference type="OrthoDB" id="184972at2"/>
<dbReference type="Gene3D" id="3.40.630.10">
    <property type="entry name" value="Zn peptidases"/>
    <property type="match status" value="1"/>
</dbReference>
<dbReference type="InterPro" id="IPR055438">
    <property type="entry name" value="AstE_AspA_cat"/>
</dbReference>
<organism evidence="7 8">
    <name type="scientific">Lacunisphaera limnophila</name>
    <dbReference type="NCBI Taxonomy" id="1838286"/>
    <lineage>
        <taxon>Bacteria</taxon>
        <taxon>Pseudomonadati</taxon>
        <taxon>Verrucomicrobiota</taxon>
        <taxon>Opitutia</taxon>
        <taxon>Opitutales</taxon>
        <taxon>Opitutaceae</taxon>
        <taxon>Lacunisphaera</taxon>
    </lineage>
</organism>
<keyword evidence="3" id="KW-0378">Hydrolase</keyword>
<accession>A0A1D8AXK0</accession>
<comment type="cofactor">
    <cofactor evidence="1">
        <name>Zn(2+)</name>
        <dbReference type="ChEBI" id="CHEBI:29105"/>
    </cofactor>
</comment>
<dbReference type="AlphaFoldDB" id="A0A1D8AXK0"/>
<protein>
    <submittedName>
        <fullName evidence="7">Murein peptide amidase A</fullName>
    </submittedName>
</protein>
<dbReference type="InterPro" id="IPR000834">
    <property type="entry name" value="Peptidase_M14"/>
</dbReference>
<dbReference type="KEGG" id="obg:Verru16b_02695"/>
<comment type="caution">
    <text evidence="5">Lacks conserved residue(s) required for the propagation of feature annotation.</text>
</comment>
<evidence type="ECO:0000256" key="5">
    <source>
        <dbReference type="PROSITE-ProRule" id="PRU01379"/>
    </source>
</evidence>
<reference evidence="7 8" key="1">
    <citation type="submission" date="2016-06" db="EMBL/GenBank/DDBJ databases">
        <title>Three novel species with peptidoglycan cell walls form the new genus Lacunisphaera gen. nov. in the family Opitutaceae of the verrucomicrobial subdivision 4.</title>
        <authorList>
            <person name="Rast P."/>
            <person name="Gloeckner I."/>
            <person name="Jogler M."/>
            <person name="Boedeker C."/>
            <person name="Jeske O."/>
            <person name="Wiegand S."/>
            <person name="Reinhardt R."/>
            <person name="Schumann P."/>
            <person name="Rohde M."/>
            <person name="Spring S."/>
            <person name="Gloeckner F.O."/>
            <person name="Jogler C."/>
        </authorList>
    </citation>
    <scope>NUCLEOTIDE SEQUENCE [LARGE SCALE GENOMIC DNA]</scope>
    <source>
        <strain evidence="7 8">IG16b</strain>
    </source>
</reference>
<evidence type="ECO:0000256" key="4">
    <source>
        <dbReference type="ARBA" id="ARBA00022833"/>
    </source>
</evidence>
<dbReference type="SUPFAM" id="SSF53187">
    <property type="entry name" value="Zn-dependent exopeptidases"/>
    <property type="match status" value="1"/>
</dbReference>
<dbReference type="RefSeq" id="WP_069962738.1">
    <property type="nucleotide sequence ID" value="NZ_CP016094.1"/>
</dbReference>
<evidence type="ECO:0000256" key="1">
    <source>
        <dbReference type="ARBA" id="ARBA00001947"/>
    </source>
</evidence>
<dbReference type="EMBL" id="CP016094">
    <property type="protein sequence ID" value="AOS45611.1"/>
    <property type="molecule type" value="Genomic_DNA"/>
</dbReference>